<dbReference type="Gene3D" id="3.40.50.720">
    <property type="entry name" value="NAD(P)-binding Rossmann-like Domain"/>
    <property type="match status" value="1"/>
</dbReference>
<dbReference type="InterPro" id="IPR036291">
    <property type="entry name" value="NAD(P)-bd_dom_sf"/>
</dbReference>
<dbReference type="PROSITE" id="PS51201">
    <property type="entry name" value="RCK_N"/>
    <property type="match status" value="1"/>
</dbReference>
<keyword evidence="3" id="KW-0813">Transport</keyword>
<dbReference type="PANTHER" id="PTHR43833:SF9">
    <property type="entry name" value="POTASSIUM CHANNEL PROTEIN YUGO-RELATED"/>
    <property type="match status" value="1"/>
</dbReference>
<dbReference type="PROSITE" id="PS51202">
    <property type="entry name" value="RCK_C"/>
    <property type="match status" value="1"/>
</dbReference>
<keyword evidence="3" id="KW-0406">Ion transport</keyword>
<proteinExistence type="predicted"/>
<dbReference type="HOGENOM" id="CLU_114387_0_0_2"/>
<dbReference type="RefSeq" id="WP_232316046.1">
    <property type="nucleotide sequence ID" value="NZ_CP009520.1"/>
</dbReference>
<dbReference type="GO" id="GO:0006813">
    <property type="term" value="P:potassium ion transport"/>
    <property type="evidence" value="ECO:0007669"/>
    <property type="project" value="InterPro"/>
</dbReference>
<dbReference type="PANTHER" id="PTHR43833">
    <property type="entry name" value="POTASSIUM CHANNEL PROTEIN 2-RELATED-RELATED"/>
    <property type="match status" value="1"/>
</dbReference>
<dbReference type="STRING" id="1434123.MSVAZ_1845"/>
<dbReference type="KEGG" id="mvc:MSVAZ_1845"/>
<dbReference type="GeneID" id="24810290"/>
<dbReference type="Pfam" id="PF02254">
    <property type="entry name" value="TrkA_N"/>
    <property type="match status" value="1"/>
</dbReference>
<dbReference type="SUPFAM" id="SSF51735">
    <property type="entry name" value="NAD(P)-binding Rossmann-fold domains"/>
    <property type="match status" value="1"/>
</dbReference>
<feature type="domain" description="RCK C-terminal" evidence="2">
    <location>
        <begin position="144"/>
        <end position="229"/>
    </location>
</feature>
<dbReference type="InterPro" id="IPR006037">
    <property type="entry name" value="RCK_C"/>
</dbReference>
<name>A0A0E3Q3Z9_9EURY</name>
<evidence type="ECO:0000313" key="4">
    <source>
        <dbReference type="Proteomes" id="UP000033096"/>
    </source>
</evidence>
<dbReference type="SUPFAM" id="SSF116726">
    <property type="entry name" value="TrkA C-terminal domain-like"/>
    <property type="match status" value="1"/>
</dbReference>
<organism evidence="3 4">
    <name type="scientific">Methanosarcina vacuolata Z-761</name>
    <dbReference type="NCBI Taxonomy" id="1434123"/>
    <lineage>
        <taxon>Archaea</taxon>
        <taxon>Methanobacteriati</taxon>
        <taxon>Methanobacteriota</taxon>
        <taxon>Stenosarchaea group</taxon>
        <taxon>Methanomicrobia</taxon>
        <taxon>Methanosarcinales</taxon>
        <taxon>Methanosarcinaceae</taxon>
        <taxon>Methanosarcina</taxon>
    </lineage>
</organism>
<dbReference type="InterPro" id="IPR036721">
    <property type="entry name" value="RCK_C_sf"/>
</dbReference>
<dbReference type="InterPro" id="IPR003148">
    <property type="entry name" value="RCK_N"/>
</dbReference>
<dbReference type="PATRIC" id="fig|1434123.4.peg.2234"/>
<keyword evidence="4" id="KW-1185">Reference proteome</keyword>
<keyword evidence="3" id="KW-0407">Ion channel</keyword>
<dbReference type="EMBL" id="CP009520">
    <property type="protein sequence ID" value="AKB44114.1"/>
    <property type="molecule type" value="Genomic_DNA"/>
</dbReference>
<dbReference type="Pfam" id="PF02080">
    <property type="entry name" value="TrkA_C"/>
    <property type="match status" value="1"/>
</dbReference>
<protein>
    <submittedName>
        <fullName evidence="3">Potassium channel protein</fullName>
    </submittedName>
</protein>
<dbReference type="InterPro" id="IPR050721">
    <property type="entry name" value="Trk_Ktr_HKT_K-transport"/>
</dbReference>
<feature type="domain" description="RCK N-terminal" evidence="1">
    <location>
        <begin position="8"/>
        <end position="121"/>
    </location>
</feature>
<evidence type="ECO:0000259" key="1">
    <source>
        <dbReference type="PROSITE" id="PS51201"/>
    </source>
</evidence>
<evidence type="ECO:0000313" key="3">
    <source>
        <dbReference type="EMBL" id="AKB44114.1"/>
    </source>
</evidence>
<accession>A0A0E3Q3Z9</accession>
<reference evidence="3 4" key="1">
    <citation type="submission" date="2014-07" db="EMBL/GenBank/DDBJ databases">
        <title>Methanogenic archaea and the global carbon cycle.</title>
        <authorList>
            <person name="Henriksen J.R."/>
            <person name="Luke J."/>
            <person name="Reinhart S."/>
            <person name="Benedict M.N."/>
            <person name="Youngblut N.D."/>
            <person name="Metcalf M.E."/>
            <person name="Whitaker R.J."/>
            <person name="Metcalf W.W."/>
        </authorList>
    </citation>
    <scope>NUCLEOTIDE SEQUENCE [LARGE SCALE GENOMIC DNA]</scope>
    <source>
        <strain evidence="3 4">Z-761</strain>
    </source>
</reference>
<dbReference type="GO" id="GO:0008324">
    <property type="term" value="F:monoatomic cation transmembrane transporter activity"/>
    <property type="evidence" value="ECO:0007669"/>
    <property type="project" value="InterPro"/>
</dbReference>
<evidence type="ECO:0000259" key="2">
    <source>
        <dbReference type="PROSITE" id="PS51202"/>
    </source>
</evidence>
<dbReference type="AlphaFoldDB" id="A0A0E3Q3Z9"/>
<gene>
    <name evidence="3" type="ORF">MSVAZ_1845</name>
</gene>
<sequence length="229" mass="24865">MGAEMEPKGHLIVLGYGDVGKSIVDILYGSPFRFVVVDSNDKVFENVDFEHLVGNGADEDILLAAGVKTASFEFVALNDDTNVIFATLISRNLNPEITIVARANSVKSIEKIYKAGADYVGSLSIVAGQMLAKMTANCMGKSCRIDEDIMLYEGIEIEKCHIDKGSLLDSKSIEELNLEGQIGCTIIGIERGKLVITAIKKQTTIRAGDIIAVVGSSKQILEFKERYVN</sequence>
<dbReference type="Proteomes" id="UP000033096">
    <property type="component" value="Chromosome"/>
</dbReference>
<dbReference type="Gene3D" id="3.30.70.1450">
    <property type="entry name" value="Regulator of K+ conductance, C-terminal domain"/>
    <property type="match status" value="1"/>
</dbReference>